<gene>
    <name evidence="10" type="ORF">KEC16_18595</name>
</gene>
<dbReference type="CDD" id="cd01335">
    <property type="entry name" value="Radical_SAM"/>
    <property type="match status" value="1"/>
</dbReference>
<keyword evidence="6" id="KW-0408">Iron</keyword>
<comment type="cofactor">
    <cofactor evidence="1">
        <name>[4Fe-4S] cluster</name>
        <dbReference type="ChEBI" id="CHEBI:49883"/>
    </cofactor>
</comment>
<dbReference type="PANTHER" id="PTHR43409:SF7">
    <property type="entry name" value="BLL1977 PROTEIN"/>
    <property type="match status" value="1"/>
</dbReference>
<evidence type="ECO:0000256" key="5">
    <source>
        <dbReference type="ARBA" id="ARBA00022723"/>
    </source>
</evidence>
<evidence type="ECO:0000256" key="7">
    <source>
        <dbReference type="ARBA" id="ARBA00023014"/>
    </source>
</evidence>
<dbReference type="SFLD" id="SFLDG01082">
    <property type="entry name" value="B12-binding_domain_containing"/>
    <property type="match status" value="1"/>
</dbReference>
<dbReference type="EMBL" id="JAGTUF010000030">
    <property type="protein sequence ID" value="MBR9973740.1"/>
    <property type="molecule type" value="Genomic_DNA"/>
</dbReference>
<evidence type="ECO:0000256" key="1">
    <source>
        <dbReference type="ARBA" id="ARBA00001966"/>
    </source>
</evidence>
<dbReference type="InterPro" id="IPR058240">
    <property type="entry name" value="rSAM_sf"/>
</dbReference>
<sequence>MRVLLVVYDNGSYTHSFPMGMAYVASVMEREGHEVVIYSQDLHHHPDSHLTEYLDANVFDAIGVSVIAGYYQYRKLIALSQAINRSKNRPFYILGGFGPTPEPEFFLKKMQADVIVMGEGELTTVELMAAIANKTSLAAIEGIAYREGDTVTINPRRALIEDIDTIPWPAYHKFPMEYYRLLRVAKCKPTDMVIPLLSGRGCTFRCTFCYRMDTGHRPRSTEAIIEEIRYLKKDFGITRITFQDELLMTSVERATEICEGFLRADLGITWDCNGRLNYAKPELLKLMQKSGCVFINYGIESLDNTVLKNMKKGLTDDLIVSGIEETLAVGISPGLNIIFGNIGDNRTTLKKSVAFLLKYDDFAQIRTIRPVTPYPGSPLYYDAIKKGLLKDVEDFYENKHLNSDLLCCNFTDMAEDDFYEALTEANITLLNSYFTNQHKRTAEQVSNLYKTRDTTFRGFRQI</sequence>
<evidence type="ECO:0000256" key="2">
    <source>
        <dbReference type="ARBA" id="ARBA00022603"/>
    </source>
</evidence>
<proteinExistence type="predicted"/>
<keyword evidence="3" id="KW-0808">Transferase</keyword>
<dbReference type="InterPro" id="IPR034466">
    <property type="entry name" value="Methyltransferase_Class_B"/>
</dbReference>
<comment type="caution">
    <text evidence="10">The sequence shown here is derived from an EMBL/GenBank/DDBJ whole genome shotgun (WGS) entry which is preliminary data.</text>
</comment>
<name>A0ABS5IH81_9PROT</name>
<dbReference type="RefSeq" id="WP_211551749.1">
    <property type="nucleotide sequence ID" value="NZ_JAGTUF010000030.1"/>
</dbReference>
<dbReference type="InterPro" id="IPR023404">
    <property type="entry name" value="rSAM_horseshoe"/>
</dbReference>
<dbReference type="PANTHER" id="PTHR43409">
    <property type="entry name" value="ANAEROBIC MAGNESIUM-PROTOPORPHYRIN IX MONOMETHYL ESTER CYCLASE-RELATED"/>
    <property type="match status" value="1"/>
</dbReference>
<evidence type="ECO:0000256" key="3">
    <source>
        <dbReference type="ARBA" id="ARBA00022679"/>
    </source>
</evidence>
<evidence type="ECO:0000259" key="9">
    <source>
        <dbReference type="PROSITE" id="PS51918"/>
    </source>
</evidence>
<organism evidence="10 11">
    <name type="scientific">Magnetospirillum sulfuroxidans</name>
    <dbReference type="NCBI Taxonomy" id="611300"/>
    <lineage>
        <taxon>Bacteria</taxon>
        <taxon>Pseudomonadati</taxon>
        <taxon>Pseudomonadota</taxon>
        <taxon>Alphaproteobacteria</taxon>
        <taxon>Rhodospirillales</taxon>
        <taxon>Rhodospirillaceae</taxon>
        <taxon>Magnetospirillum</taxon>
    </lineage>
</organism>
<dbReference type="SFLD" id="SFLDS00029">
    <property type="entry name" value="Radical_SAM"/>
    <property type="match status" value="1"/>
</dbReference>
<dbReference type="InterPro" id="IPR007197">
    <property type="entry name" value="rSAM"/>
</dbReference>
<reference evidence="10 11" key="1">
    <citation type="submission" date="2021-04" db="EMBL/GenBank/DDBJ databases">
        <title>Magnetospirillum sulfuroxidans sp. nov., a facultative chemolithoautotrophic sulfur-oxidizing alphaproteobacterium isolated from freshwater sediment and proposals for Paramagetospirillum gen. nov., and Magnetospirillaceae fam. nov.</title>
        <authorList>
            <person name="Koziaeva V."/>
            <person name="Geelhoed J.S."/>
            <person name="Sorokin D.Y."/>
            <person name="Grouzdev D.S."/>
        </authorList>
    </citation>
    <scope>NUCLEOTIDE SEQUENCE [LARGE SCALE GENOMIC DNA]</scope>
    <source>
        <strain evidence="10 11">J10</strain>
    </source>
</reference>
<dbReference type="Pfam" id="PF04055">
    <property type="entry name" value="Radical_SAM"/>
    <property type="match status" value="1"/>
</dbReference>
<dbReference type="Proteomes" id="UP000680714">
    <property type="component" value="Unassembled WGS sequence"/>
</dbReference>
<dbReference type="InterPro" id="IPR006638">
    <property type="entry name" value="Elp3/MiaA/NifB-like_rSAM"/>
</dbReference>
<keyword evidence="5" id="KW-0479">Metal-binding</keyword>
<keyword evidence="4" id="KW-0949">S-adenosyl-L-methionine</keyword>
<dbReference type="SMART" id="SM00729">
    <property type="entry name" value="Elp3"/>
    <property type="match status" value="1"/>
</dbReference>
<dbReference type="InterPro" id="IPR051198">
    <property type="entry name" value="BchE-like"/>
</dbReference>
<dbReference type="SUPFAM" id="SSF102114">
    <property type="entry name" value="Radical SAM enzymes"/>
    <property type="match status" value="1"/>
</dbReference>
<evidence type="ECO:0000313" key="10">
    <source>
        <dbReference type="EMBL" id="MBR9973740.1"/>
    </source>
</evidence>
<dbReference type="Pfam" id="PF02310">
    <property type="entry name" value="B12-binding"/>
    <property type="match status" value="1"/>
</dbReference>
<accession>A0ABS5IH81</accession>
<keyword evidence="7" id="KW-0411">Iron-sulfur</keyword>
<evidence type="ECO:0000259" key="8">
    <source>
        <dbReference type="PROSITE" id="PS51332"/>
    </source>
</evidence>
<keyword evidence="2" id="KW-0489">Methyltransferase</keyword>
<dbReference type="SFLD" id="SFLDG01123">
    <property type="entry name" value="methyltransferase_(Class_B)"/>
    <property type="match status" value="1"/>
</dbReference>
<dbReference type="Gene3D" id="3.40.50.280">
    <property type="entry name" value="Cobalamin-binding domain"/>
    <property type="match status" value="1"/>
</dbReference>
<dbReference type="Gene3D" id="3.80.30.20">
    <property type="entry name" value="tm_1862 like domain"/>
    <property type="match status" value="1"/>
</dbReference>
<evidence type="ECO:0000313" key="11">
    <source>
        <dbReference type="Proteomes" id="UP000680714"/>
    </source>
</evidence>
<protein>
    <submittedName>
        <fullName evidence="10">Radical SAM protein</fullName>
    </submittedName>
</protein>
<feature type="domain" description="Radical SAM core" evidence="9">
    <location>
        <begin position="188"/>
        <end position="406"/>
    </location>
</feature>
<dbReference type="CDD" id="cd02068">
    <property type="entry name" value="radical_SAM_B12_BD"/>
    <property type="match status" value="1"/>
</dbReference>
<evidence type="ECO:0000256" key="4">
    <source>
        <dbReference type="ARBA" id="ARBA00022691"/>
    </source>
</evidence>
<keyword evidence="11" id="KW-1185">Reference proteome</keyword>
<feature type="domain" description="B12-binding" evidence="8">
    <location>
        <begin position="2"/>
        <end position="138"/>
    </location>
</feature>
<dbReference type="InterPro" id="IPR006158">
    <property type="entry name" value="Cobalamin-bd"/>
</dbReference>
<dbReference type="PROSITE" id="PS51332">
    <property type="entry name" value="B12_BINDING"/>
    <property type="match status" value="1"/>
</dbReference>
<evidence type="ECO:0000256" key="6">
    <source>
        <dbReference type="ARBA" id="ARBA00023004"/>
    </source>
</evidence>
<dbReference type="PROSITE" id="PS51918">
    <property type="entry name" value="RADICAL_SAM"/>
    <property type="match status" value="1"/>
</dbReference>